<comment type="caution">
    <text evidence="2">The sequence shown here is derived from an EMBL/GenBank/DDBJ whole genome shotgun (WGS) entry which is preliminary data.</text>
</comment>
<keyword evidence="1" id="KW-0812">Transmembrane</keyword>
<protein>
    <submittedName>
        <fullName evidence="2">Uncharacterized protein</fullName>
    </submittedName>
</protein>
<feature type="transmembrane region" description="Helical" evidence="1">
    <location>
        <begin position="7"/>
        <end position="25"/>
    </location>
</feature>
<name>A0ABW9F5G8_9FIRM</name>
<sequence length="131" mass="15163">MIENNKIIKITITLLYSIISIIYEINLNNFNKELVNKSAIEIMFYNSGKAWSYLIFAIFLVIIGIVIVYYFIKEFIKDFKNDITEEKLLINIFTLIFVIFFIFITIILINNPILQAALIVLFGGSIVLANI</sequence>
<reference evidence="2 3" key="1">
    <citation type="journal article" date="2024" name="Front. Microbiol.">
        <title>Pangenomic and biochemical analyses of Helcococcus ovis reveal widespread tetracycline resistance and a novel bacterial species, Helcococcus bovis.</title>
        <authorList>
            <person name="Cunha F."/>
            <person name="Zhai Y."/>
            <person name="Casaro S."/>
            <person name="Jones K.L."/>
            <person name="Hernandez M."/>
            <person name="Bisinotto R.S."/>
            <person name="Kariyawasam S."/>
            <person name="Brown M.B."/>
            <person name="Phillips A."/>
            <person name="Jeong K.C."/>
            <person name="Galvao K.N."/>
        </authorList>
    </citation>
    <scope>NUCLEOTIDE SEQUENCE [LARGE SCALE GENOMIC DNA]</scope>
    <source>
        <strain evidence="2 3">KG197</strain>
    </source>
</reference>
<gene>
    <name evidence="2" type="ORF">ABGF40_02520</name>
</gene>
<feature type="transmembrane region" description="Helical" evidence="1">
    <location>
        <begin position="113"/>
        <end position="130"/>
    </location>
</feature>
<dbReference type="RefSeq" id="WP_408105769.1">
    <property type="nucleotide sequence ID" value="NZ_JBFNFH010000003.1"/>
</dbReference>
<feature type="transmembrane region" description="Helical" evidence="1">
    <location>
        <begin position="50"/>
        <end position="72"/>
    </location>
</feature>
<evidence type="ECO:0000313" key="3">
    <source>
        <dbReference type="Proteomes" id="UP001629536"/>
    </source>
</evidence>
<dbReference type="EMBL" id="JBFNFH010000003">
    <property type="protein sequence ID" value="MFM1524539.1"/>
    <property type="molecule type" value="Genomic_DNA"/>
</dbReference>
<proteinExistence type="predicted"/>
<accession>A0ABW9F5G8</accession>
<feature type="transmembrane region" description="Helical" evidence="1">
    <location>
        <begin position="88"/>
        <end position="107"/>
    </location>
</feature>
<evidence type="ECO:0000256" key="1">
    <source>
        <dbReference type="SAM" id="Phobius"/>
    </source>
</evidence>
<evidence type="ECO:0000313" key="2">
    <source>
        <dbReference type="EMBL" id="MFM1524539.1"/>
    </source>
</evidence>
<keyword evidence="1" id="KW-1133">Transmembrane helix</keyword>
<keyword evidence="3" id="KW-1185">Reference proteome</keyword>
<keyword evidence="1" id="KW-0472">Membrane</keyword>
<organism evidence="2 3">
    <name type="scientific">Helcococcus bovis</name>
    <dbReference type="NCBI Taxonomy" id="3153252"/>
    <lineage>
        <taxon>Bacteria</taxon>
        <taxon>Bacillati</taxon>
        <taxon>Bacillota</taxon>
        <taxon>Tissierellia</taxon>
        <taxon>Tissierellales</taxon>
        <taxon>Peptoniphilaceae</taxon>
        <taxon>Helcococcus</taxon>
    </lineage>
</organism>
<dbReference type="Proteomes" id="UP001629536">
    <property type="component" value="Unassembled WGS sequence"/>
</dbReference>